<dbReference type="EMBL" id="CP012109">
    <property type="protein sequence ID" value="AKQ69304.1"/>
    <property type="molecule type" value="Genomic_DNA"/>
</dbReference>
<sequence length="533" mass="58726">MSNHPEFPQKPLPEAAADGQWPMVLLGLLEAWRAAPHRELADRIARVGAKVAQEQPLSGDWETLANTRDATRLSLLLGALLDKGSVKARSRLESLGDWPTDPRIDRWVAAQYADPPFTSTGARPFWTRLAPLARRIRDAQARETLAKARAGYDSSVSWQEFLAGHLDRLQPELDAVRDVDLAPDLRKALDAIDQALNEATHATKPARSGDAAALLANVLTNPEDDDARAVLADVLLETGHPRGELIALQLEATRRALKSAEARRERELIKTARAELLGPLDAVLKPGCTFTRGFLSHAALKQGNARALASAIEKTVGHPLWSTVEHLEGFGDRDITPHEVMRSLRSIAQTDVGIDVLARLPKLESLATNRRHEAWPELASNPSAFPRLRALDAAFHPRQIPLFLTSPLATRLERLQLRLHASAGLHLDVDFLQTHVFERVASLKATDLTLRLVHNDARDWSSGCRFVHDATGALTATVFTTPMNEPFEAIVQADVLSLLEQAARLRPVKLVMAHQFRTAHRDALDARARELGA</sequence>
<dbReference type="InterPro" id="IPR014338">
    <property type="entry name" value="CHP02996_rpt-companion-dom"/>
</dbReference>
<dbReference type="Proteomes" id="UP000009026">
    <property type="component" value="Chromosome"/>
</dbReference>
<dbReference type="AlphaFoldDB" id="A0A0H4X2C3"/>
<reference evidence="1 2" key="1">
    <citation type="journal article" date="2016" name="PLoS ONE">
        <title>Complete Genome Sequence and Comparative Genomics of a Novel Myxobacterium Myxococcus hansupus.</title>
        <authorList>
            <person name="Sharma G."/>
            <person name="Narwani T."/>
            <person name="Subramanian S."/>
        </authorList>
    </citation>
    <scope>NUCLEOTIDE SEQUENCE [LARGE SCALE GENOMIC DNA]</scope>
    <source>
        <strain evidence="2">mixupus</strain>
    </source>
</reference>
<organism evidence="1 2">
    <name type="scientific">Pseudomyxococcus hansupus</name>
    <dbReference type="NCBI Taxonomy" id="1297742"/>
    <lineage>
        <taxon>Bacteria</taxon>
        <taxon>Pseudomonadati</taxon>
        <taxon>Myxococcota</taxon>
        <taxon>Myxococcia</taxon>
        <taxon>Myxococcales</taxon>
        <taxon>Cystobacterineae</taxon>
        <taxon>Myxococcaceae</taxon>
        <taxon>Pseudomyxococcus</taxon>
    </lineage>
</organism>
<protein>
    <submittedName>
        <fullName evidence="1">Uncharacterized protein</fullName>
    </submittedName>
</protein>
<dbReference type="NCBIfam" id="TIGR02996">
    <property type="entry name" value="rpt_mate_G_obs"/>
    <property type="match status" value="1"/>
</dbReference>
<evidence type="ECO:0000313" key="2">
    <source>
        <dbReference type="Proteomes" id="UP000009026"/>
    </source>
</evidence>
<dbReference type="OrthoDB" id="5379484at2"/>
<evidence type="ECO:0000313" key="1">
    <source>
        <dbReference type="EMBL" id="AKQ69304.1"/>
    </source>
</evidence>
<accession>A0A0H4X2C3</accession>
<name>A0A0H4X2C3_9BACT</name>
<dbReference type="STRING" id="1297742.A176_006216"/>
<dbReference type="RefSeq" id="WP_002638742.1">
    <property type="nucleotide sequence ID" value="NZ_CP012109.1"/>
</dbReference>
<proteinExistence type="predicted"/>
<gene>
    <name evidence="1" type="ORF">A176_006216</name>
</gene>
<dbReference type="PATRIC" id="fig|1297742.4.peg.6308"/>
<dbReference type="KEGG" id="mym:A176_006216"/>
<keyword evidence="2" id="KW-1185">Reference proteome</keyword>